<dbReference type="InterPro" id="IPR052997">
    <property type="entry name" value="RRT15-like"/>
</dbReference>
<organism evidence="2 3">
    <name type="scientific">Capsicum baccatum</name>
    <name type="common">Peruvian pepper</name>
    <dbReference type="NCBI Taxonomy" id="33114"/>
    <lineage>
        <taxon>Eukaryota</taxon>
        <taxon>Viridiplantae</taxon>
        <taxon>Streptophyta</taxon>
        <taxon>Embryophyta</taxon>
        <taxon>Tracheophyta</taxon>
        <taxon>Spermatophyta</taxon>
        <taxon>Magnoliopsida</taxon>
        <taxon>eudicotyledons</taxon>
        <taxon>Gunneridae</taxon>
        <taxon>Pentapetalae</taxon>
        <taxon>asterids</taxon>
        <taxon>lamiids</taxon>
        <taxon>Solanales</taxon>
        <taxon>Solanaceae</taxon>
        <taxon>Solanoideae</taxon>
        <taxon>Capsiceae</taxon>
        <taxon>Capsicum</taxon>
    </lineage>
</organism>
<protein>
    <recommendedName>
        <fullName evidence="4">Protein TAR1</fullName>
    </recommendedName>
</protein>
<reference evidence="2 3" key="1">
    <citation type="journal article" date="2017" name="Genome Biol.">
        <title>New reference genome sequences of hot pepper reveal the massive evolution of plant disease-resistance genes by retroduplication.</title>
        <authorList>
            <person name="Kim S."/>
            <person name="Park J."/>
            <person name="Yeom S.I."/>
            <person name="Kim Y.M."/>
            <person name="Seo E."/>
            <person name="Kim K.T."/>
            <person name="Kim M.S."/>
            <person name="Lee J.M."/>
            <person name="Cheong K."/>
            <person name="Shin H.S."/>
            <person name="Kim S.B."/>
            <person name="Han K."/>
            <person name="Lee J."/>
            <person name="Park M."/>
            <person name="Lee H.A."/>
            <person name="Lee H.Y."/>
            <person name="Lee Y."/>
            <person name="Oh S."/>
            <person name="Lee J.H."/>
            <person name="Choi E."/>
            <person name="Choi E."/>
            <person name="Lee S.E."/>
            <person name="Jeon J."/>
            <person name="Kim H."/>
            <person name="Choi G."/>
            <person name="Song H."/>
            <person name="Lee J."/>
            <person name="Lee S.C."/>
            <person name="Kwon J.K."/>
            <person name="Lee H.Y."/>
            <person name="Koo N."/>
            <person name="Hong Y."/>
            <person name="Kim R.W."/>
            <person name="Kang W.H."/>
            <person name="Huh J.H."/>
            <person name="Kang B.C."/>
            <person name="Yang T.J."/>
            <person name="Lee Y.H."/>
            <person name="Bennetzen J.L."/>
            <person name="Choi D."/>
        </authorList>
    </citation>
    <scope>NUCLEOTIDE SEQUENCE [LARGE SCALE GENOMIC DNA]</scope>
    <source>
        <strain evidence="3">cv. PBC81</strain>
    </source>
</reference>
<feature type="region of interest" description="Disordered" evidence="1">
    <location>
        <begin position="45"/>
        <end position="64"/>
    </location>
</feature>
<dbReference type="OrthoDB" id="1595177at2759"/>
<accession>A0A2G2V853</accession>
<name>A0A2G2V853_CAPBA</name>
<keyword evidence="3" id="KW-1185">Reference proteome</keyword>
<evidence type="ECO:0000313" key="3">
    <source>
        <dbReference type="Proteomes" id="UP000224567"/>
    </source>
</evidence>
<sequence>MKARRGSCTGAAHDCRRRLSADWALPHVCSAWSLPRGKHPGFAARTIAPPHPNSSTSSSVTDDDTDYRHECTMKRRQCCYKGTRRSHGIALNQQLNAYFSELAFQCSGSILSSPPTADRRGTGYPVPSPQSQSFPRSYESILRTSLAYIVPSTRGCSPWRPDAVMCTTERGWHSVLWIFKGHRERTGYHVTCGALPAPGHYLRLS</sequence>
<dbReference type="PANTHER" id="PTHR33047:SF42">
    <property type="entry name" value="PROTEIN TAR1"/>
    <property type="match status" value="1"/>
</dbReference>
<proteinExistence type="predicted"/>
<dbReference type="PANTHER" id="PTHR33047">
    <property type="entry name" value="PROTEIN TAR1"/>
    <property type="match status" value="1"/>
</dbReference>
<reference evidence="3" key="2">
    <citation type="journal article" date="2017" name="J. Anim. Genet.">
        <title>Multiple reference genome sequences of hot pepper reveal the massive evolution of plant disease resistance genes by retroduplication.</title>
        <authorList>
            <person name="Kim S."/>
            <person name="Park J."/>
            <person name="Yeom S.-I."/>
            <person name="Kim Y.-M."/>
            <person name="Seo E."/>
            <person name="Kim K.-T."/>
            <person name="Kim M.-S."/>
            <person name="Lee J.M."/>
            <person name="Cheong K."/>
            <person name="Shin H.-S."/>
            <person name="Kim S.-B."/>
            <person name="Han K."/>
            <person name="Lee J."/>
            <person name="Park M."/>
            <person name="Lee H.-A."/>
            <person name="Lee H.-Y."/>
            <person name="Lee Y."/>
            <person name="Oh S."/>
            <person name="Lee J.H."/>
            <person name="Choi E."/>
            <person name="Choi E."/>
            <person name="Lee S.E."/>
            <person name="Jeon J."/>
            <person name="Kim H."/>
            <person name="Choi G."/>
            <person name="Song H."/>
            <person name="Lee J."/>
            <person name="Lee S.-C."/>
            <person name="Kwon J.-K."/>
            <person name="Lee H.-Y."/>
            <person name="Koo N."/>
            <person name="Hong Y."/>
            <person name="Kim R.W."/>
            <person name="Kang W.-H."/>
            <person name="Huh J.H."/>
            <person name="Kang B.-C."/>
            <person name="Yang T.-J."/>
            <person name="Lee Y.-H."/>
            <person name="Bennetzen J.L."/>
            <person name="Choi D."/>
        </authorList>
    </citation>
    <scope>NUCLEOTIDE SEQUENCE [LARGE SCALE GENOMIC DNA]</scope>
    <source>
        <strain evidence="3">cv. PBC81</strain>
    </source>
</reference>
<evidence type="ECO:0008006" key="4">
    <source>
        <dbReference type="Google" id="ProtNLM"/>
    </source>
</evidence>
<evidence type="ECO:0000256" key="1">
    <source>
        <dbReference type="SAM" id="MobiDB-lite"/>
    </source>
</evidence>
<dbReference type="Proteomes" id="UP000224567">
    <property type="component" value="Unassembled WGS sequence"/>
</dbReference>
<evidence type="ECO:0000313" key="2">
    <source>
        <dbReference type="EMBL" id="PHT29172.1"/>
    </source>
</evidence>
<comment type="caution">
    <text evidence="2">The sequence shown here is derived from an EMBL/GenBank/DDBJ whole genome shotgun (WGS) entry which is preliminary data.</text>
</comment>
<dbReference type="EMBL" id="MLFT02000143">
    <property type="protein sequence ID" value="PHT29172.1"/>
    <property type="molecule type" value="Genomic_DNA"/>
</dbReference>
<gene>
    <name evidence="2" type="ORF">CQW23_31234</name>
</gene>
<dbReference type="AlphaFoldDB" id="A0A2G2V853"/>